<comment type="caution">
    <text evidence="4">The sequence shown here is derived from an EMBL/GenBank/DDBJ whole genome shotgun (WGS) entry which is preliminary data.</text>
</comment>
<comment type="similarity">
    <text evidence="1">Belongs to the peptidase M14 family.</text>
</comment>
<dbReference type="GO" id="GO:0004181">
    <property type="term" value="F:metallocarboxypeptidase activity"/>
    <property type="evidence" value="ECO:0007669"/>
    <property type="project" value="InterPro"/>
</dbReference>
<gene>
    <name evidence="4" type="ORF">C4F49_12155</name>
</gene>
<reference evidence="4" key="1">
    <citation type="submission" date="2018-02" db="EMBL/GenBank/DDBJ databases">
        <authorList>
            <person name="Vasarhelyi B.M."/>
            <person name="Deshmukh S."/>
            <person name="Balint B."/>
            <person name="Kukolya J."/>
        </authorList>
    </citation>
    <scope>NUCLEOTIDE SEQUENCE</scope>
    <source>
        <strain evidence="4">KB22</strain>
    </source>
</reference>
<dbReference type="Gene3D" id="3.40.630.10">
    <property type="entry name" value="Zn peptidases"/>
    <property type="match status" value="1"/>
</dbReference>
<evidence type="ECO:0000313" key="4">
    <source>
        <dbReference type="EMBL" id="MBE8714435.1"/>
    </source>
</evidence>
<evidence type="ECO:0000256" key="1">
    <source>
        <dbReference type="PROSITE-ProRule" id="PRU01379"/>
    </source>
</evidence>
<dbReference type="GO" id="GO:0008270">
    <property type="term" value="F:zinc ion binding"/>
    <property type="evidence" value="ECO:0007669"/>
    <property type="project" value="InterPro"/>
</dbReference>
<comment type="caution">
    <text evidence="1">Lacks conserved residue(s) required for the propagation of feature annotation.</text>
</comment>
<sequence length="847" mass="92884">MKNKIILIGLILWASIGSAQNNYYFNSTEKFSAAIPTPDEFFGFEIGKHLVRYDKVVEYFKLLAEKSDRASLVVFGQSWEKRDQVKLIISSPDNQRNLEQIRVDHLKLIDPKAKVDYASQKAIVELAYNVHGGEIAGTDAAVLAAYYLVATENPEITNRLNDAVVLIEPSQNPDGRERATTFINGFHSEPGISDPADLGHSGGWTPHRGNHFWNDLNRDWLALSQIESRNRVAYYHQWYPNVYLDFHEMGSGSTYYFEPSPLTTWNNILPKTNYDVLTGILANYFSKALNNIGSLFFTKESFTNLSPIYGSTYPDYQGGAGITLEVGSTSGVVVETPAGIRTFSRNLKDNFEISIAGLLAATDNKEAFLKEQKEFFESALVQADKLATKSIVFGSQKDQSLNRLFLQHLLNHKIEVYALNKAFTQDGKTFEPGTAYVVPLKQAQFRILQSIFEENETNGFDKTTTFYDVSGWSTVHGYGVPFSKSKAVVGLGERISELPALPQTAVDQSNLAYAFEYADYLAPKAVYFLQAQGIVPRVASQPFTIKTSKGEQKFGVGSIVIPVAYQSVEPAKLLELVQQASAKTGIPIHSISDGFSVSGIDLGSNNIRVIKQPKVALVSGGSWTSFGEIWALLSLTHDIPVVKLNGDNIERTDLNAYTSIILTGGQFSADFARKLGAWVENGGTLISLSTTNAWVNGSVFSSQRVGQAPSTSAPVVSTPAPEVSPRGGSGPRLNGVILRAELDLKSPLTYGIENKDTYTLKNNVVGLDQSLIDFAVLKSNAILVNGYADTTALSRLKESIVVGASSKGRGSVIYFAESPTFRGYWLNSSRLLTNAIFFGGGASSRRY</sequence>
<dbReference type="PROSITE" id="PS52035">
    <property type="entry name" value="PEPTIDASE_M14"/>
    <property type="match status" value="1"/>
</dbReference>
<dbReference type="GO" id="GO:0006508">
    <property type="term" value="P:proteolysis"/>
    <property type="evidence" value="ECO:0007669"/>
    <property type="project" value="InterPro"/>
</dbReference>
<organism evidence="4 5">
    <name type="scientific">Sphingobacterium hungaricum</name>
    <dbReference type="NCBI Taxonomy" id="2082723"/>
    <lineage>
        <taxon>Bacteria</taxon>
        <taxon>Pseudomonadati</taxon>
        <taxon>Bacteroidota</taxon>
        <taxon>Sphingobacteriia</taxon>
        <taxon>Sphingobacteriales</taxon>
        <taxon>Sphingobacteriaceae</taxon>
        <taxon>Sphingobacterium</taxon>
    </lineage>
</organism>
<feature type="domain" description="Peptidase M14" evidence="3">
    <location>
        <begin position="49"/>
        <end position="386"/>
    </location>
</feature>
<proteinExistence type="inferred from homology"/>
<dbReference type="InterPro" id="IPR000834">
    <property type="entry name" value="Peptidase_M14"/>
</dbReference>
<evidence type="ECO:0000259" key="3">
    <source>
        <dbReference type="PROSITE" id="PS52035"/>
    </source>
</evidence>
<evidence type="ECO:0000256" key="2">
    <source>
        <dbReference type="SAM" id="MobiDB-lite"/>
    </source>
</evidence>
<dbReference type="EMBL" id="PRDK01000006">
    <property type="protein sequence ID" value="MBE8714435.1"/>
    <property type="molecule type" value="Genomic_DNA"/>
</dbReference>
<dbReference type="InterPro" id="IPR029062">
    <property type="entry name" value="Class_I_gatase-like"/>
</dbReference>
<dbReference type="RefSeq" id="WP_196936315.1">
    <property type="nucleotide sequence ID" value="NZ_MU158698.1"/>
</dbReference>
<dbReference type="AlphaFoldDB" id="A0A928YRQ7"/>
<dbReference type="SUPFAM" id="SSF53187">
    <property type="entry name" value="Zn-dependent exopeptidases"/>
    <property type="match status" value="1"/>
</dbReference>
<dbReference type="Pfam" id="PF00246">
    <property type="entry name" value="Peptidase_M14"/>
    <property type="match status" value="1"/>
</dbReference>
<accession>A0A928YRQ7</accession>
<feature type="region of interest" description="Disordered" evidence="2">
    <location>
        <begin position="709"/>
        <end position="728"/>
    </location>
</feature>
<name>A0A928YRQ7_9SPHI</name>
<dbReference type="Proteomes" id="UP000616201">
    <property type="component" value="Unassembled WGS sequence"/>
</dbReference>
<keyword evidence="5" id="KW-1185">Reference proteome</keyword>
<protein>
    <recommendedName>
        <fullName evidence="3">Peptidase M14 domain-containing protein</fullName>
    </recommendedName>
</protein>
<evidence type="ECO:0000313" key="5">
    <source>
        <dbReference type="Proteomes" id="UP000616201"/>
    </source>
</evidence>
<dbReference type="SUPFAM" id="SSF52317">
    <property type="entry name" value="Class I glutamine amidotransferase-like"/>
    <property type="match status" value="1"/>
</dbReference>